<reference evidence="4" key="2">
    <citation type="submission" date="2012-11" db="EMBL/GenBank/DDBJ databases">
        <authorList>
            <person name="Kuo A."/>
            <person name="Curtis B.A."/>
            <person name="Tanifuji G."/>
            <person name="Burki F."/>
            <person name="Gruber A."/>
            <person name="Irimia M."/>
            <person name="Maruyama S."/>
            <person name="Arias M.C."/>
            <person name="Ball S.G."/>
            <person name="Gile G.H."/>
            <person name="Hirakawa Y."/>
            <person name="Hopkins J.F."/>
            <person name="Rensing S.A."/>
            <person name="Schmutz J."/>
            <person name="Symeonidi A."/>
            <person name="Elias M."/>
            <person name="Eveleigh R.J."/>
            <person name="Herman E.K."/>
            <person name="Klute M.J."/>
            <person name="Nakayama T."/>
            <person name="Obornik M."/>
            <person name="Reyes-Prieto A."/>
            <person name="Armbrust E.V."/>
            <person name="Aves S.J."/>
            <person name="Beiko R.G."/>
            <person name="Coutinho P."/>
            <person name="Dacks J.B."/>
            <person name="Durnford D.G."/>
            <person name="Fast N.M."/>
            <person name="Green B.R."/>
            <person name="Grisdale C."/>
            <person name="Hempe F."/>
            <person name="Henrissat B."/>
            <person name="Hoppner M.P."/>
            <person name="Ishida K.-I."/>
            <person name="Kim E."/>
            <person name="Koreny L."/>
            <person name="Kroth P.G."/>
            <person name="Liu Y."/>
            <person name="Malik S.-B."/>
            <person name="Maier U.G."/>
            <person name="McRose D."/>
            <person name="Mock T."/>
            <person name="Neilson J.A."/>
            <person name="Onodera N.T."/>
            <person name="Poole A.M."/>
            <person name="Pritham E.J."/>
            <person name="Richards T.A."/>
            <person name="Rocap G."/>
            <person name="Roy S.W."/>
            <person name="Sarai C."/>
            <person name="Schaack S."/>
            <person name="Shirato S."/>
            <person name="Slamovits C.H."/>
            <person name="Spencer D.F."/>
            <person name="Suzuki S."/>
            <person name="Worden A.Z."/>
            <person name="Zauner S."/>
            <person name="Barry K."/>
            <person name="Bell C."/>
            <person name="Bharti A.K."/>
            <person name="Crow J.A."/>
            <person name="Grimwood J."/>
            <person name="Kramer R."/>
            <person name="Lindquist E."/>
            <person name="Lucas S."/>
            <person name="Salamov A."/>
            <person name="McFadden G.I."/>
            <person name="Lane C.E."/>
            <person name="Keeling P.J."/>
            <person name="Gray M.W."/>
            <person name="Grigoriev I.V."/>
            <person name="Archibald J.M."/>
        </authorList>
    </citation>
    <scope>NUCLEOTIDE SEQUENCE</scope>
    <source>
        <strain evidence="4">CCMP2712</strain>
    </source>
</reference>
<dbReference type="KEGG" id="gtt:GUITHDRAFT_110428"/>
<dbReference type="AlphaFoldDB" id="L1J6B3"/>
<organism evidence="2">
    <name type="scientific">Guillardia theta (strain CCMP2712)</name>
    <name type="common">Cryptophyte</name>
    <dbReference type="NCBI Taxonomy" id="905079"/>
    <lineage>
        <taxon>Eukaryota</taxon>
        <taxon>Cryptophyceae</taxon>
        <taxon>Pyrenomonadales</taxon>
        <taxon>Geminigeraceae</taxon>
        <taxon>Guillardia</taxon>
    </lineage>
</organism>
<reference evidence="2 4" key="1">
    <citation type="journal article" date="2012" name="Nature">
        <title>Algal genomes reveal evolutionary mosaicism and the fate of nucleomorphs.</title>
        <authorList>
            <consortium name="DOE Joint Genome Institute"/>
            <person name="Curtis B.A."/>
            <person name="Tanifuji G."/>
            <person name="Burki F."/>
            <person name="Gruber A."/>
            <person name="Irimia M."/>
            <person name="Maruyama S."/>
            <person name="Arias M.C."/>
            <person name="Ball S.G."/>
            <person name="Gile G.H."/>
            <person name="Hirakawa Y."/>
            <person name="Hopkins J.F."/>
            <person name="Kuo A."/>
            <person name="Rensing S.A."/>
            <person name="Schmutz J."/>
            <person name="Symeonidi A."/>
            <person name="Elias M."/>
            <person name="Eveleigh R.J."/>
            <person name="Herman E.K."/>
            <person name="Klute M.J."/>
            <person name="Nakayama T."/>
            <person name="Obornik M."/>
            <person name="Reyes-Prieto A."/>
            <person name="Armbrust E.V."/>
            <person name="Aves S.J."/>
            <person name="Beiko R.G."/>
            <person name="Coutinho P."/>
            <person name="Dacks J.B."/>
            <person name="Durnford D.G."/>
            <person name="Fast N.M."/>
            <person name="Green B.R."/>
            <person name="Grisdale C.J."/>
            <person name="Hempel F."/>
            <person name="Henrissat B."/>
            <person name="Hoppner M.P."/>
            <person name="Ishida K."/>
            <person name="Kim E."/>
            <person name="Koreny L."/>
            <person name="Kroth P.G."/>
            <person name="Liu Y."/>
            <person name="Malik S.B."/>
            <person name="Maier U.G."/>
            <person name="McRose D."/>
            <person name="Mock T."/>
            <person name="Neilson J.A."/>
            <person name="Onodera N.T."/>
            <person name="Poole A.M."/>
            <person name="Pritham E.J."/>
            <person name="Richards T.A."/>
            <person name="Rocap G."/>
            <person name="Roy S.W."/>
            <person name="Sarai C."/>
            <person name="Schaack S."/>
            <person name="Shirato S."/>
            <person name="Slamovits C.H."/>
            <person name="Spencer D.F."/>
            <person name="Suzuki S."/>
            <person name="Worden A.Z."/>
            <person name="Zauner S."/>
            <person name="Barry K."/>
            <person name="Bell C."/>
            <person name="Bharti A.K."/>
            <person name="Crow J.A."/>
            <person name="Grimwood J."/>
            <person name="Kramer R."/>
            <person name="Lindquist E."/>
            <person name="Lucas S."/>
            <person name="Salamov A."/>
            <person name="McFadden G.I."/>
            <person name="Lane C.E."/>
            <person name="Keeling P.J."/>
            <person name="Gray M.W."/>
            <person name="Grigoriev I.V."/>
            <person name="Archibald J.M."/>
        </authorList>
    </citation>
    <scope>NUCLEOTIDE SEQUENCE</scope>
    <source>
        <strain evidence="2 4">CCMP2712</strain>
    </source>
</reference>
<dbReference type="Proteomes" id="UP000011087">
    <property type="component" value="Unassembled WGS sequence"/>
</dbReference>
<feature type="region of interest" description="Disordered" evidence="1">
    <location>
        <begin position="275"/>
        <end position="306"/>
    </location>
</feature>
<dbReference type="EMBL" id="JH993009">
    <property type="protein sequence ID" value="EKX43630.1"/>
    <property type="molecule type" value="Genomic_DNA"/>
</dbReference>
<dbReference type="GeneID" id="17300209"/>
<protein>
    <submittedName>
        <fullName evidence="2 3">Uncharacterized protein</fullName>
    </submittedName>
</protein>
<evidence type="ECO:0000313" key="3">
    <source>
        <dbReference type="EnsemblProtists" id="EKX43630"/>
    </source>
</evidence>
<feature type="compositionally biased region" description="Basic and acidic residues" evidence="1">
    <location>
        <begin position="292"/>
        <end position="306"/>
    </location>
</feature>
<dbReference type="EnsemblProtists" id="EKX43630">
    <property type="protein sequence ID" value="EKX43630"/>
    <property type="gene ID" value="GUITHDRAFT_110428"/>
</dbReference>
<dbReference type="RefSeq" id="XP_005830610.1">
    <property type="nucleotide sequence ID" value="XM_005830553.1"/>
</dbReference>
<evidence type="ECO:0000313" key="2">
    <source>
        <dbReference type="EMBL" id="EKX43630.1"/>
    </source>
</evidence>
<feature type="compositionally biased region" description="Basic and acidic residues" evidence="1">
    <location>
        <begin position="218"/>
        <end position="240"/>
    </location>
</feature>
<evidence type="ECO:0000313" key="4">
    <source>
        <dbReference type="Proteomes" id="UP000011087"/>
    </source>
</evidence>
<accession>L1J6B3</accession>
<proteinExistence type="predicted"/>
<dbReference type="HOGENOM" id="CLU_701046_0_0_1"/>
<evidence type="ECO:0000256" key="1">
    <source>
        <dbReference type="SAM" id="MobiDB-lite"/>
    </source>
</evidence>
<sequence length="394" mass="43432">MITSWGYMIMFADSVVERLFVEKQSTEVTVSIVQVNSVSLKNKAMKSALAFDGNQLQFSDSNNIHRLTKQELEAIIQFSSNGKPGIVEAYANPGNSFLPFRQQGNLADQSLILVRANPNATRAPGWTVQNYGMDESLLDSSRAAQNEDIDVLDEELTKLMHEWRLSDSAFKIFRQNKILCVEDLYEHVSLEDIPALKLGLVDERKALKMLLWIRSEKDAGSSKEPAPKDMNPKETHKDPQASETTNGNHPLPADDFLWKTIQEINSYDVKAEPDLPRQAAASEQKSAVTPEVPKESSPKQKEKSDTGDASFLCSFGCGFHGSYSAVSKHESSCSLGLQPTHHQPAARASVIITSVPLDADLVGHTSLSLTTSSLPINISFVKANVDFLAHTKLC</sequence>
<feature type="region of interest" description="Disordered" evidence="1">
    <location>
        <begin position="218"/>
        <end position="252"/>
    </location>
</feature>
<keyword evidence="4" id="KW-1185">Reference proteome</keyword>
<reference evidence="3" key="3">
    <citation type="submission" date="2015-06" db="UniProtKB">
        <authorList>
            <consortium name="EnsemblProtists"/>
        </authorList>
    </citation>
    <scope>IDENTIFICATION</scope>
</reference>
<dbReference type="PaxDb" id="55529-EKX43630"/>
<name>L1J6B3_GUITC</name>
<gene>
    <name evidence="2" type="ORF">GUITHDRAFT_110428</name>
</gene>